<protein>
    <recommendedName>
        <fullName evidence="2">C2H2-type domain-containing protein</fullName>
    </recommendedName>
</protein>
<keyword evidence="1" id="KW-0863">Zinc-finger</keyword>
<dbReference type="Proteomes" id="UP000734854">
    <property type="component" value="Unassembled WGS sequence"/>
</dbReference>
<gene>
    <name evidence="3" type="ORF">ZIOFF_032486</name>
</gene>
<dbReference type="PANTHER" id="PTHR36055:SF1">
    <property type="entry name" value="C2H2-LIKE ZINC FINGER PROTEIN"/>
    <property type="match status" value="1"/>
</dbReference>
<dbReference type="AlphaFoldDB" id="A0A8J5GMT8"/>
<dbReference type="EMBL" id="JACMSC010000009">
    <property type="protein sequence ID" value="KAG6507145.1"/>
    <property type="molecule type" value="Genomic_DNA"/>
</dbReference>
<keyword evidence="1" id="KW-0479">Metal-binding</keyword>
<dbReference type="PROSITE" id="PS00028">
    <property type="entry name" value="ZINC_FINGER_C2H2_1"/>
    <property type="match status" value="1"/>
</dbReference>
<evidence type="ECO:0000256" key="1">
    <source>
        <dbReference type="PROSITE-ProRule" id="PRU00042"/>
    </source>
</evidence>
<dbReference type="GO" id="GO:0008270">
    <property type="term" value="F:zinc ion binding"/>
    <property type="evidence" value="ECO:0007669"/>
    <property type="project" value="UniProtKB-KW"/>
</dbReference>
<evidence type="ECO:0000313" key="4">
    <source>
        <dbReference type="Proteomes" id="UP000734854"/>
    </source>
</evidence>
<dbReference type="PROSITE" id="PS50157">
    <property type="entry name" value="ZINC_FINGER_C2H2_2"/>
    <property type="match status" value="1"/>
</dbReference>
<keyword evidence="1" id="KW-0862">Zinc</keyword>
<comment type="caution">
    <text evidence="3">The sequence shown here is derived from an EMBL/GenBank/DDBJ whole genome shotgun (WGS) entry which is preliminary data.</text>
</comment>
<sequence>MSKDALLVTVRCNVLVTSFGEMKPEKEGHDSINNFMSQTIGKDPFSRSGGKQIPFELWKGGPTDVNVAKEASCSSNDNGSVSKGTKSSSEQMQALRFPEAVLAFAQAAARANGEPEKYLPGWPLLSPPKVQFQKCEKCSREFCSTINYRRHILVHRRSLNIDKDFSRNREFLVVFWDKLPLEDRKDILSFTNMDMEEVNGSSLVRSLSSWIRKPLFSSLPQAYAKAGSALLDLIQEKPSSSHMSSEELFSILDNASEKTFLSTGTAISVQKFVFDGEVSKIALEMKNLISCVSFMLEQRLVKAWYADKDAEALKCHKLLMEEEESAKRRQDELIERKRLKKLKQKEQKTKDLLEAENRFFLPGAETSDSPHLDFNSTVISENEGHHPVELNGSVCHTTENTIKMETEVADQSIDQDQMNGRHPFSTQYKPKRTIRNGYPVQFPGAKFSVSMRYDPYKEPKTNSSATSNKIWTQKNKREEALYNRIDRIHQDQSVKPDSSEVIIGSFCIALESSDKTRSKLDKIRTRQHNIKPSTAMLWKPVSHHENRNDTNSVSNMRKENFVVPLCGEFTDSMSADKINFSLDGRMNNASEAQQGLLMVQSSAGPILFSSKIAEAFLAQRWKEAIVSDHVRLVLPSEAEVLDGYDTAENDNYEIMPESCESDGMDKGRDSFGGGRSTIELPYSFKPKFRTKTEKNSKLKYVPKQTHRASGE</sequence>
<evidence type="ECO:0000259" key="2">
    <source>
        <dbReference type="PROSITE" id="PS50157"/>
    </source>
</evidence>
<dbReference type="InterPro" id="IPR013087">
    <property type="entry name" value="Znf_C2H2_type"/>
</dbReference>
<evidence type="ECO:0000313" key="3">
    <source>
        <dbReference type="EMBL" id="KAG6507145.1"/>
    </source>
</evidence>
<organism evidence="3 4">
    <name type="scientific">Zingiber officinale</name>
    <name type="common">Ginger</name>
    <name type="synonym">Amomum zingiber</name>
    <dbReference type="NCBI Taxonomy" id="94328"/>
    <lineage>
        <taxon>Eukaryota</taxon>
        <taxon>Viridiplantae</taxon>
        <taxon>Streptophyta</taxon>
        <taxon>Embryophyta</taxon>
        <taxon>Tracheophyta</taxon>
        <taxon>Spermatophyta</taxon>
        <taxon>Magnoliopsida</taxon>
        <taxon>Liliopsida</taxon>
        <taxon>Zingiberales</taxon>
        <taxon>Zingiberaceae</taxon>
        <taxon>Zingiber</taxon>
    </lineage>
</organism>
<keyword evidence="4" id="KW-1185">Reference proteome</keyword>
<dbReference type="PANTHER" id="PTHR36055">
    <property type="entry name" value="C2H2-LIKE ZINC FINGER PROTEIN"/>
    <property type="match status" value="1"/>
</dbReference>
<reference evidence="3 4" key="1">
    <citation type="submission" date="2020-08" db="EMBL/GenBank/DDBJ databases">
        <title>Plant Genome Project.</title>
        <authorList>
            <person name="Zhang R.-G."/>
        </authorList>
    </citation>
    <scope>NUCLEOTIDE SEQUENCE [LARGE SCALE GENOMIC DNA]</scope>
    <source>
        <tissue evidence="3">Rhizome</tissue>
    </source>
</reference>
<proteinExistence type="predicted"/>
<feature type="domain" description="C2H2-type" evidence="2">
    <location>
        <begin position="133"/>
        <end position="155"/>
    </location>
</feature>
<accession>A0A8J5GMT8</accession>
<name>A0A8J5GMT8_ZINOF</name>